<dbReference type="GO" id="GO:0015375">
    <property type="term" value="F:glycine:sodium symporter activity"/>
    <property type="evidence" value="ECO:0007669"/>
    <property type="project" value="TreeGrafter"/>
</dbReference>
<organism evidence="13 14">
    <name type="scientific">Meganyctiphanes norvegica</name>
    <name type="common">Northern krill</name>
    <name type="synonym">Thysanopoda norvegica</name>
    <dbReference type="NCBI Taxonomy" id="48144"/>
    <lineage>
        <taxon>Eukaryota</taxon>
        <taxon>Metazoa</taxon>
        <taxon>Ecdysozoa</taxon>
        <taxon>Arthropoda</taxon>
        <taxon>Crustacea</taxon>
        <taxon>Multicrustacea</taxon>
        <taxon>Malacostraca</taxon>
        <taxon>Eumalacostraca</taxon>
        <taxon>Eucarida</taxon>
        <taxon>Euphausiacea</taxon>
        <taxon>Euphausiidae</taxon>
        <taxon>Meganyctiphanes</taxon>
    </lineage>
</organism>
<dbReference type="Proteomes" id="UP001497623">
    <property type="component" value="Unassembled WGS sequence"/>
</dbReference>
<feature type="binding site" evidence="8">
    <location>
        <position position="494"/>
    </location>
    <ligand>
        <name>Na(+)</name>
        <dbReference type="ChEBI" id="CHEBI:29101"/>
        <label>1</label>
    </ligand>
</feature>
<keyword evidence="7 12" id="KW-0472">Membrane</keyword>
<comment type="similarity">
    <text evidence="2 10">Belongs to the sodium:neurotransmitter symporter (SNF) (TC 2.A.22) family.</text>
</comment>
<feature type="transmembrane region" description="Helical" evidence="12">
    <location>
        <begin position="124"/>
        <end position="144"/>
    </location>
</feature>
<feature type="transmembrane region" description="Helical" evidence="12">
    <location>
        <begin position="164"/>
        <end position="182"/>
    </location>
</feature>
<feature type="region of interest" description="Disordered" evidence="11">
    <location>
        <begin position="1"/>
        <end position="42"/>
    </location>
</feature>
<dbReference type="InterPro" id="IPR037272">
    <property type="entry name" value="SNS_sf"/>
</dbReference>
<evidence type="ECO:0000256" key="10">
    <source>
        <dbReference type="RuleBase" id="RU003732"/>
    </source>
</evidence>
<feature type="transmembrane region" description="Helical" evidence="12">
    <location>
        <begin position="189"/>
        <end position="207"/>
    </location>
</feature>
<feature type="binding site" evidence="8">
    <location>
        <position position="104"/>
    </location>
    <ligand>
        <name>Na(+)</name>
        <dbReference type="ChEBI" id="CHEBI:29101"/>
        <label>1</label>
    </ligand>
</feature>
<feature type="binding site" evidence="8">
    <location>
        <position position="107"/>
    </location>
    <ligand>
        <name>Na(+)</name>
        <dbReference type="ChEBI" id="CHEBI:29101"/>
        <label>1</label>
    </ligand>
</feature>
<evidence type="ECO:0000256" key="6">
    <source>
        <dbReference type="ARBA" id="ARBA00022989"/>
    </source>
</evidence>
<feature type="transmembrane region" description="Helical" evidence="12">
    <location>
        <begin position="390"/>
        <end position="407"/>
    </location>
</feature>
<feature type="transmembrane region" description="Helical" evidence="12">
    <location>
        <begin position="336"/>
        <end position="356"/>
    </location>
</feature>
<dbReference type="PANTHER" id="PTHR11616">
    <property type="entry name" value="SODIUM/CHLORIDE DEPENDENT TRANSPORTER"/>
    <property type="match status" value="1"/>
</dbReference>
<evidence type="ECO:0000256" key="4">
    <source>
        <dbReference type="ARBA" id="ARBA00022692"/>
    </source>
</evidence>
<feature type="transmembrane region" description="Helical" evidence="12">
    <location>
        <begin position="419"/>
        <end position="444"/>
    </location>
</feature>
<feature type="binding site" evidence="8">
    <location>
        <position position="111"/>
    </location>
    <ligand>
        <name>Na(+)</name>
        <dbReference type="ChEBI" id="CHEBI:29101"/>
        <label>1</label>
    </ligand>
</feature>
<keyword evidence="4 10" id="KW-0812">Transmembrane</keyword>
<evidence type="ECO:0000313" key="13">
    <source>
        <dbReference type="EMBL" id="CAL4138729.1"/>
    </source>
</evidence>
<feature type="transmembrane region" description="Helical" evidence="12">
    <location>
        <begin position="635"/>
        <end position="657"/>
    </location>
</feature>
<keyword evidence="9" id="KW-1015">Disulfide bond</keyword>
<dbReference type="GO" id="GO:0005886">
    <property type="term" value="C:plasma membrane"/>
    <property type="evidence" value="ECO:0007669"/>
    <property type="project" value="TreeGrafter"/>
</dbReference>
<feature type="binding site" evidence="8">
    <location>
        <position position="106"/>
    </location>
    <ligand>
        <name>Na(+)</name>
        <dbReference type="ChEBI" id="CHEBI:29101"/>
        <label>1</label>
    </ligand>
</feature>
<evidence type="ECO:0000256" key="8">
    <source>
        <dbReference type="PIRSR" id="PIRSR600175-1"/>
    </source>
</evidence>
<keyword evidence="6 12" id="KW-1133">Transmembrane helix</keyword>
<feature type="binding site" evidence="8">
    <location>
        <position position="393"/>
    </location>
    <ligand>
        <name>Na(+)</name>
        <dbReference type="ChEBI" id="CHEBI:29101"/>
        <label>1</label>
    </ligand>
</feature>
<dbReference type="GO" id="GO:0046872">
    <property type="term" value="F:metal ion binding"/>
    <property type="evidence" value="ECO:0007669"/>
    <property type="project" value="UniProtKB-KW"/>
</dbReference>
<dbReference type="PRINTS" id="PR00176">
    <property type="entry name" value="NANEUSMPORT"/>
</dbReference>
<dbReference type="PROSITE" id="PS00610">
    <property type="entry name" value="NA_NEUROTRAN_SYMP_1"/>
    <property type="match status" value="1"/>
</dbReference>
<dbReference type="AlphaFoldDB" id="A0AAV2RT94"/>
<keyword evidence="3 10" id="KW-0813">Transport</keyword>
<keyword evidence="8" id="KW-0915">Sodium</keyword>
<feature type="binding site" evidence="8">
    <location>
        <position position="425"/>
    </location>
    <ligand>
        <name>Na(+)</name>
        <dbReference type="ChEBI" id="CHEBI:29101"/>
        <label>1</label>
    </ligand>
</feature>
<keyword evidence="5 10" id="KW-0769">Symport</keyword>
<evidence type="ECO:0000256" key="5">
    <source>
        <dbReference type="ARBA" id="ARBA00022847"/>
    </source>
</evidence>
<reference evidence="13 14" key="1">
    <citation type="submission" date="2024-05" db="EMBL/GenBank/DDBJ databases">
        <authorList>
            <person name="Wallberg A."/>
        </authorList>
    </citation>
    <scope>NUCLEOTIDE SEQUENCE [LARGE SCALE GENOMIC DNA]</scope>
</reference>
<keyword evidence="14" id="KW-1185">Reference proteome</keyword>
<name>A0AAV2RT94_MEGNR</name>
<feature type="transmembrane region" description="Helical" evidence="12">
    <location>
        <begin position="478"/>
        <end position="499"/>
    </location>
</feature>
<dbReference type="PANTHER" id="PTHR11616:SF240">
    <property type="entry name" value="BLOATED TUBULES, ISOFORM B-RELATED"/>
    <property type="match status" value="1"/>
</dbReference>
<evidence type="ECO:0000256" key="3">
    <source>
        <dbReference type="ARBA" id="ARBA00022448"/>
    </source>
</evidence>
<evidence type="ECO:0000256" key="7">
    <source>
        <dbReference type="ARBA" id="ARBA00023136"/>
    </source>
</evidence>
<accession>A0AAV2RT94</accession>
<evidence type="ECO:0000256" key="1">
    <source>
        <dbReference type="ARBA" id="ARBA00004141"/>
    </source>
</evidence>
<dbReference type="EMBL" id="CAXKWB010030900">
    <property type="protein sequence ID" value="CAL4138729.1"/>
    <property type="molecule type" value="Genomic_DNA"/>
</dbReference>
<dbReference type="Pfam" id="PF00209">
    <property type="entry name" value="SNF"/>
    <property type="match status" value="1"/>
</dbReference>
<feature type="disulfide bond" evidence="9">
    <location>
        <begin position="210"/>
        <end position="219"/>
    </location>
</feature>
<protein>
    <recommendedName>
        <fullName evidence="10">Transporter</fullName>
    </recommendedName>
</protein>
<keyword evidence="8" id="KW-0479">Metal-binding</keyword>
<dbReference type="InterPro" id="IPR000175">
    <property type="entry name" value="Na/ntran_symport"/>
</dbReference>
<evidence type="ECO:0000313" key="14">
    <source>
        <dbReference type="Proteomes" id="UP001497623"/>
    </source>
</evidence>
<feature type="transmembrane region" description="Helical" evidence="12">
    <location>
        <begin position="309"/>
        <end position="327"/>
    </location>
</feature>
<proteinExistence type="inferred from homology"/>
<dbReference type="SUPFAM" id="SSF161070">
    <property type="entry name" value="SNF-like"/>
    <property type="match status" value="1"/>
</dbReference>
<sequence length="720" mass="80898">MKSKIVNSAKKSKLRMTWTTMNQKIRERKRSKDAEKSHGLAPSRLEFDNDKINLYKSTTMGKEDSSEMKKEAVKAMEVSGEQPEEEEERGEWSNQFEFFLSCVGYAVGIGNVWRFPYLAYKNGGAAFLIPYVTMLLCAGLPLFFMELALGQYVSLGPNVLFGQLSPIFSGLGWAMIMVTLLTAVHYNMILCWTFFYTFASFSAPLPWSDCSNDFNSIGCYTREGAEECRNQSLFFYNNSCVNSAEYCESSGYPMFNVSHCTVIEDSTNESMTKPAESVAKRIIAADDYFTNRMLGVTGTTWDDMGSMRWELVGCLFLAWLVVAAALAKGVKSSGKVVYFTAIYPYVVLFILFVRGITLPGAYKGIEFYILKPDIARLGEINVWREAATQIFYSLSSSFGGLITLASYNKFKNNCMRDAILVSFINCGTSVFAGFAVFSILGFLATELGVEIEDVVESGTGLAFIVFPAAVMRMPFPTIWAILFFTMLITLGLDSQFTFVETLTSAAFDDWPRLRKNKEIVVFGMCFVMFLLGLTMCLQGGIYMFELFFTWSAGLSVLFIAIVEVTLVSYVFGFRNFMKLIQEEMGIYVPTILYGYWGLMWCVITPLSLSVIFVMSCVTVTKAQYGDYVFPDNIQVLAWLLLGASIILIPIFALYQVLKGNYVGKELFMPTENFCPAHVRKLRETNGAATKGLDDGVLRFTYDNQAFQQQQDNNITDNTKL</sequence>
<evidence type="ECO:0000256" key="11">
    <source>
        <dbReference type="SAM" id="MobiDB-lite"/>
    </source>
</evidence>
<evidence type="ECO:0000256" key="12">
    <source>
        <dbReference type="SAM" id="Phobius"/>
    </source>
</evidence>
<feature type="transmembrane region" description="Helical" evidence="12">
    <location>
        <begin position="519"/>
        <end position="541"/>
    </location>
</feature>
<evidence type="ECO:0000256" key="9">
    <source>
        <dbReference type="PIRSR" id="PIRSR600175-2"/>
    </source>
</evidence>
<comment type="caution">
    <text evidence="13">The sequence shown here is derived from an EMBL/GenBank/DDBJ whole genome shotgun (WGS) entry which is preliminary data.</text>
</comment>
<feature type="transmembrane region" description="Helical" evidence="12">
    <location>
        <begin position="592"/>
        <end position="615"/>
    </location>
</feature>
<evidence type="ECO:0000256" key="2">
    <source>
        <dbReference type="ARBA" id="ARBA00006459"/>
    </source>
</evidence>
<feature type="transmembrane region" description="Helical" evidence="12">
    <location>
        <begin position="547"/>
        <end position="571"/>
    </location>
</feature>
<gene>
    <name evidence="13" type="ORF">MNOR_LOCUS28261</name>
</gene>
<comment type="subcellular location">
    <subcellularLocation>
        <location evidence="1">Membrane</location>
        <topology evidence="1">Multi-pass membrane protein</topology>
    </subcellularLocation>
</comment>
<dbReference type="PROSITE" id="PS50267">
    <property type="entry name" value="NA_NEUROTRAN_SYMP_3"/>
    <property type="match status" value="1"/>
</dbReference>
<feature type="binding site" evidence="8">
    <location>
        <position position="490"/>
    </location>
    <ligand>
        <name>Na(+)</name>
        <dbReference type="ChEBI" id="CHEBI:29101"/>
        <label>1</label>
    </ligand>
</feature>
<feature type="binding site" evidence="8">
    <location>
        <position position="493"/>
    </location>
    <ligand>
        <name>Na(+)</name>
        <dbReference type="ChEBI" id="CHEBI:29101"/>
        <label>1</label>
    </ligand>
</feature>